<proteinExistence type="predicted"/>
<sequence length="94" mass="10275">MWIGSTSSQLPHRRPDPSVRPCVALANGNGRWISPFRCQLAADRAQVSEAFLLALDWTDSLRRDFCAMGRCLMATVPGVGQRKTTVDISGTAQV</sequence>
<evidence type="ECO:0000313" key="1">
    <source>
        <dbReference type="EMBL" id="JAE32136.1"/>
    </source>
</evidence>
<organism evidence="1">
    <name type="scientific">Arundo donax</name>
    <name type="common">Giant reed</name>
    <name type="synonym">Donax arundinaceus</name>
    <dbReference type="NCBI Taxonomy" id="35708"/>
    <lineage>
        <taxon>Eukaryota</taxon>
        <taxon>Viridiplantae</taxon>
        <taxon>Streptophyta</taxon>
        <taxon>Embryophyta</taxon>
        <taxon>Tracheophyta</taxon>
        <taxon>Spermatophyta</taxon>
        <taxon>Magnoliopsida</taxon>
        <taxon>Liliopsida</taxon>
        <taxon>Poales</taxon>
        <taxon>Poaceae</taxon>
        <taxon>PACMAD clade</taxon>
        <taxon>Arundinoideae</taxon>
        <taxon>Arundineae</taxon>
        <taxon>Arundo</taxon>
    </lineage>
</organism>
<name>A0A0A9HBD5_ARUDO</name>
<reference evidence="1" key="2">
    <citation type="journal article" date="2015" name="Data Brief">
        <title>Shoot transcriptome of the giant reed, Arundo donax.</title>
        <authorList>
            <person name="Barrero R.A."/>
            <person name="Guerrero F.D."/>
            <person name="Moolhuijzen P."/>
            <person name="Goolsby J.A."/>
            <person name="Tidwell J."/>
            <person name="Bellgard S.E."/>
            <person name="Bellgard M.I."/>
        </authorList>
    </citation>
    <scope>NUCLEOTIDE SEQUENCE</scope>
    <source>
        <tissue evidence="1">Shoot tissue taken approximately 20 cm above the soil surface</tissue>
    </source>
</reference>
<protein>
    <submittedName>
        <fullName evidence="1">Uncharacterized protein</fullName>
    </submittedName>
</protein>
<dbReference type="AlphaFoldDB" id="A0A0A9HBD5"/>
<dbReference type="EMBL" id="GBRH01165760">
    <property type="protein sequence ID" value="JAE32136.1"/>
    <property type="molecule type" value="Transcribed_RNA"/>
</dbReference>
<reference evidence="1" key="1">
    <citation type="submission" date="2014-09" db="EMBL/GenBank/DDBJ databases">
        <authorList>
            <person name="Magalhaes I.L.F."/>
            <person name="Oliveira U."/>
            <person name="Santos F.R."/>
            <person name="Vidigal T.H.D.A."/>
            <person name="Brescovit A.D."/>
            <person name="Santos A.J."/>
        </authorList>
    </citation>
    <scope>NUCLEOTIDE SEQUENCE</scope>
    <source>
        <tissue evidence="1">Shoot tissue taken approximately 20 cm above the soil surface</tissue>
    </source>
</reference>
<accession>A0A0A9HBD5</accession>